<name>A0A0G0AU94_9BACT</name>
<dbReference type="Proteomes" id="UP000034934">
    <property type="component" value="Unassembled WGS sequence"/>
</dbReference>
<comment type="caution">
    <text evidence="1">The sequence shown here is derived from an EMBL/GenBank/DDBJ whole genome shotgun (WGS) entry which is preliminary data.</text>
</comment>
<accession>A0A0G0AU94</accession>
<protein>
    <submittedName>
        <fullName evidence="1">Uncharacterized protein</fullName>
    </submittedName>
</protein>
<gene>
    <name evidence="1" type="ORF">UR19_C0003G0011</name>
</gene>
<reference evidence="1 2" key="1">
    <citation type="journal article" date="2015" name="Nature">
        <title>rRNA introns, odd ribosomes, and small enigmatic genomes across a large radiation of phyla.</title>
        <authorList>
            <person name="Brown C.T."/>
            <person name="Hug L.A."/>
            <person name="Thomas B.C."/>
            <person name="Sharon I."/>
            <person name="Castelle C.J."/>
            <person name="Singh A."/>
            <person name="Wilkins M.J."/>
            <person name="Williams K.H."/>
            <person name="Banfield J.F."/>
        </authorList>
    </citation>
    <scope>NUCLEOTIDE SEQUENCE [LARGE SCALE GENOMIC DNA]</scope>
</reference>
<organism evidence="1 2">
    <name type="scientific">Candidatus Nomurabacteria bacterium GW2011_GWF1_31_48</name>
    <dbReference type="NCBI Taxonomy" id="1618767"/>
    <lineage>
        <taxon>Bacteria</taxon>
        <taxon>Candidatus Nomuraibacteriota</taxon>
    </lineage>
</organism>
<dbReference type="EMBL" id="LBOG01000003">
    <property type="protein sequence ID" value="KKP30175.1"/>
    <property type="molecule type" value="Genomic_DNA"/>
</dbReference>
<dbReference type="AlphaFoldDB" id="A0A0G0AU94"/>
<proteinExistence type="predicted"/>
<evidence type="ECO:0000313" key="1">
    <source>
        <dbReference type="EMBL" id="KKP30175.1"/>
    </source>
</evidence>
<sequence length="158" mass="19299">MIQFTDKQFKDVKEKGEMFYKSLDKVYCPYFKEKISFEAQGFEHLKFKSRNKARLEQDQYMRFKLLHLIPEILKMSYTLQGIFETKKFERIRVHNRTDSILKPVNYYEFIAVVKRNRIRIVVKQINKGEKFFWSIIPFWGMNEETKERILHDGIPEED</sequence>
<evidence type="ECO:0000313" key="2">
    <source>
        <dbReference type="Proteomes" id="UP000034934"/>
    </source>
</evidence>